<protein>
    <submittedName>
        <fullName evidence="2">Uncharacterized protein</fullName>
    </submittedName>
</protein>
<name>A0A2T2NG57_CORCC</name>
<proteinExistence type="predicted"/>
<gene>
    <name evidence="2" type="ORF">BS50DRAFT_95605</name>
</gene>
<evidence type="ECO:0000256" key="1">
    <source>
        <dbReference type="SAM" id="MobiDB-lite"/>
    </source>
</evidence>
<sequence length="319" mass="34634">MGSASLAVPGGSGAVQKGGEERHVVTGKATPAHIIEQSFYSPLGRSRRVESTRGKAGSAAGRVWDCCCPVEPRPAKWCVCRRVAHRNCTGQDRTGQYTFCWSTPMPPIHPLSSHRASVLVWGIWVGPGWPRPSTQPVVDPAGFDHHYYHAQPVPTTGARTQYYRTLSVVQQTTPRPGRPQTLVTPNELAQTCRRPRPRFTATRGPISAKTLSRRQKSASRVWSASAMPALYLVPSHASLPTLSRHQSAEEEKIGGGRAKEVDAARMRGNGLGGKSKRERLGFGVRRFWRSRTRGGEEEEQGAGSMAGAAALLRVAAGVM</sequence>
<reference evidence="2 3" key="1">
    <citation type="journal article" date="2018" name="Front. Microbiol.">
        <title>Genome-Wide Analysis of Corynespora cassiicola Leaf Fall Disease Putative Effectors.</title>
        <authorList>
            <person name="Lopez D."/>
            <person name="Ribeiro S."/>
            <person name="Label P."/>
            <person name="Fumanal B."/>
            <person name="Venisse J.S."/>
            <person name="Kohler A."/>
            <person name="de Oliveira R.R."/>
            <person name="Labutti K."/>
            <person name="Lipzen A."/>
            <person name="Lail K."/>
            <person name="Bauer D."/>
            <person name="Ohm R.A."/>
            <person name="Barry K.W."/>
            <person name="Spatafora J."/>
            <person name="Grigoriev I.V."/>
            <person name="Martin F.M."/>
            <person name="Pujade-Renaud V."/>
        </authorList>
    </citation>
    <scope>NUCLEOTIDE SEQUENCE [LARGE SCALE GENOMIC DNA]</scope>
    <source>
        <strain evidence="2 3">Philippines</strain>
    </source>
</reference>
<evidence type="ECO:0000313" key="2">
    <source>
        <dbReference type="EMBL" id="PSN64018.1"/>
    </source>
</evidence>
<evidence type="ECO:0000313" key="3">
    <source>
        <dbReference type="Proteomes" id="UP000240883"/>
    </source>
</evidence>
<feature type="region of interest" description="Disordered" evidence="1">
    <location>
        <begin position="1"/>
        <end position="25"/>
    </location>
</feature>
<accession>A0A2T2NG57</accession>
<dbReference type="Proteomes" id="UP000240883">
    <property type="component" value="Unassembled WGS sequence"/>
</dbReference>
<dbReference type="EMBL" id="KZ678139">
    <property type="protein sequence ID" value="PSN64018.1"/>
    <property type="molecule type" value="Genomic_DNA"/>
</dbReference>
<organism evidence="2 3">
    <name type="scientific">Corynespora cassiicola Philippines</name>
    <dbReference type="NCBI Taxonomy" id="1448308"/>
    <lineage>
        <taxon>Eukaryota</taxon>
        <taxon>Fungi</taxon>
        <taxon>Dikarya</taxon>
        <taxon>Ascomycota</taxon>
        <taxon>Pezizomycotina</taxon>
        <taxon>Dothideomycetes</taxon>
        <taxon>Pleosporomycetidae</taxon>
        <taxon>Pleosporales</taxon>
        <taxon>Corynesporascaceae</taxon>
        <taxon>Corynespora</taxon>
    </lineage>
</organism>
<keyword evidence="3" id="KW-1185">Reference proteome</keyword>
<dbReference type="AlphaFoldDB" id="A0A2T2NG57"/>